<protein>
    <submittedName>
        <fullName evidence="1">Uncharacterized protein</fullName>
    </submittedName>
</protein>
<accession>A0A1I4MDX2</accession>
<name>A0A1I4MDX2_9FIRM</name>
<gene>
    <name evidence="1" type="ORF">SAMN02983006_02580</name>
</gene>
<dbReference type="InterPro" id="IPR045527">
    <property type="entry name" value="DUF6470"/>
</dbReference>
<keyword evidence="2" id="KW-1185">Reference proteome</keyword>
<dbReference type="Proteomes" id="UP000199006">
    <property type="component" value="Unassembled WGS sequence"/>
</dbReference>
<dbReference type="OrthoDB" id="2112258at2"/>
<reference evidence="1 2" key="1">
    <citation type="submission" date="2016-10" db="EMBL/GenBank/DDBJ databases">
        <authorList>
            <person name="de Groot N.N."/>
        </authorList>
    </citation>
    <scope>NUCLEOTIDE SEQUENCE [LARGE SCALE GENOMIC DNA]</scope>
    <source>
        <strain evidence="1 2">ATCC 51327</strain>
    </source>
</reference>
<sequence length="89" mass="10044">MINKLNLVIDGYPFRQTMHYYNLRDSAHKFAEQGNEAALEAAAFYASTGDELSDFQNYSIADQAAEIMYNDQKELVLGYLPGPKINFTA</sequence>
<dbReference type="RefSeq" id="WP_089862578.1">
    <property type="nucleotide sequence ID" value="NZ_FOTI01000052.1"/>
</dbReference>
<dbReference type="AlphaFoldDB" id="A0A1I4MDX2"/>
<proteinExistence type="predicted"/>
<dbReference type="STRING" id="29563.SAMN02983006_02580"/>
<dbReference type="EMBL" id="FOTI01000052">
    <property type="protein sequence ID" value="SFM01441.1"/>
    <property type="molecule type" value="Genomic_DNA"/>
</dbReference>
<dbReference type="Pfam" id="PF20074">
    <property type="entry name" value="DUF6470"/>
    <property type="match status" value="1"/>
</dbReference>
<organism evidence="1 2">
    <name type="scientific">Halanaerobium salsuginis</name>
    <dbReference type="NCBI Taxonomy" id="29563"/>
    <lineage>
        <taxon>Bacteria</taxon>
        <taxon>Bacillati</taxon>
        <taxon>Bacillota</taxon>
        <taxon>Clostridia</taxon>
        <taxon>Halanaerobiales</taxon>
        <taxon>Halanaerobiaceae</taxon>
        <taxon>Halanaerobium</taxon>
    </lineage>
</organism>
<evidence type="ECO:0000313" key="1">
    <source>
        <dbReference type="EMBL" id="SFM01441.1"/>
    </source>
</evidence>
<evidence type="ECO:0000313" key="2">
    <source>
        <dbReference type="Proteomes" id="UP000199006"/>
    </source>
</evidence>